<dbReference type="InterPro" id="IPR000551">
    <property type="entry name" value="MerR-type_HTH_dom"/>
</dbReference>
<proteinExistence type="predicted"/>
<reference evidence="3 4" key="1">
    <citation type="submission" date="2018-03" db="EMBL/GenBank/DDBJ databases">
        <title>Genomic Encyclopedia of Type Strains, Phase III (KMG-III): the genomes of soil and plant-associated and newly described type strains.</title>
        <authorList>
            <person name="Whitman W."/>
        </authorList>
    </citation>
    <scope>NUCLEOTIDE SEQUENCE [LARGE SCALE GENOMIC DNA]</scope>
    <source>
        <strain evidence="3 4">CGMCC 4.7104</strain>
    </source>
</reference>
<dbReference type="OrthoDB" id="5296483at2"/>
<evidence type="ECO:0000313" key="4">
    <source>
        <dbReference type="Proteomes" id="UP000238312"/>
    </source>
</evidence>
<evidence type="ECO:0000256" key="1">
    <source>
        <dbReference type="ARBA" id="ARBA00023125"/>
    </source>
</evidence>
<dbReference type="SMART" id="SM00422">
    <property type="entry name" value="HTH_MERR"/>
    <property type="match status" value="1"/>
</dbReference>
<dbReference type="GO" id="GO:0003700">
    <property type="term" value="F:DNA-binding transcription factor activity"/>
    <property type="evidence" value="ECO:0007669"/>
    <property type="project" value="InterPro"/>
</dbReference>
<dbReference type="PANTHER" id="PTHR30204">
    <property type="entry name" value="REDOX-CYCLING DRUG-SENSING TRANSCRIPTIONAL ACTIVATOR SOXR"/>
    <property type="match status" value="1"/>
</dbReference>
<dbReference type="InterPro" id="IPR047057">
    <property type="entry name" value="MerR_fam"/>
</dbReference>
<dbReference type="PRINTS" id="PR00040">
    <property type="entry name" value="HTHMERR"/>
</dbReference>
<protein>
    <submittedName>
        <fullName evidence="3">DNA-binding transcriptional MerR regulator</fullName>
    </submittedName>
</protein>
<keyword evidence="4" id="KW-1185">Reference proteome</keyword>
<dbReference type="GO" id="GO:0003677">
    <property type="term" value="F:DNA binding"/>
    <property type="evidence" value="ECO:0007669"/>
    <property type="project" value="UniProtKB-KW"/>
</dbReference>
<keyword evidence="1 3" id="KW-0238">DNA-binding</keyword>
<dbReference type="RefSeq" id="WP_106244295.1">
    <property type="nucleotide sequence ID" value="NZ_CP109074.1"/>
</dbReference>
<sequence>MRIGEFVRRTGVSERLLRHYEEQGLLRPERGAGGQREYGEGHVEVVRRIRCLLSAGLGTTMIATVLPCLEAGSDHLAPTCPDMLGRLRAERDRIDRAMEAMRESRAALDSVIAAGQARG</sequence>
<dbReference type="Proteomes" id="UP000238312">
    <property type="component" value="Unassembled WGS sequence"/>
</dbReference>
<evidence type="ECO:0000259" key="2">
    <source>
        <dbReference type="PROSITE" id="PS50937"/>
    </source>
</evidence>
<organism evidence="3 4">
    <name type="scientific">Nonomuraea fuscirosea</name>
    <dbReference type="NCBI Taxonomy" id="1291556"/>
    <lineage>
        <taxon>Bacteria</taxon>
        <taxon>Bacillati</taxon>
        <taxon>Actinomycetota</taxon>
        <taxon>Actinomycetes</taxon>
        <taxon>Streptosporangiales</taxon>
        <taxon>Streptosporangiaceae</taxon>
        <taxon>Nonomuraea</taxon>
    </lineage>
</organism>
<dbReference type="CDD" id="cd01282">
    <property type="entry name" value="HTH_MerR-like_sg3"/>
    <property type="match status" value="1"/>
</dbReference>
<dbReference type="AlphaFoldDB" id="A0A2T0MWQ5"/>
<accession>A0A2T0MWQ5</accession>
<gene>
    <name evidence="3" type="ORF">B0I32_111343</name>
</gene>
<feature type="domain" description="HTH merR-type" evidence="2">
    <location>
        <begin position="1"/>
        <end position="68"/>
    </location>
</feature>
<comment type="caution">
    <text evidence="3">The sequence shown here is derived from an EMBL/GenBank/DDBJ whole genome shotgun (WGS) entry which is preliminary data.</text>
</comment>
<dbReference type="PROSITE" id="PS50937">
    <property type="entry name" value="HTH_MERR_2"/>
    <property type="match status" value="1"/>
</dbReference>
<dbReference type="SUPFAM" id="SSF46955">
    <property type="entry name" value="Putative DNA-binding domain"/>
    <property type="match status" value="1"/>
</dbReference>
<dbReference type="EMBL" id="PVNG01000011">
    <property type="protein sequence ID" value="PRX63347.1"/>
    <property type="molecule type" value="Genomic_DNA"/>
</dbReference>
<name>A0A2T0MWQ5_9ACTN</name>
<dbReference type="InterPro" id="IPR009061">
    <property type="entry name" value="DNA-bd_dom_put_sf"/>
</dbReference>
<dbReference type="Gene3D" id="1.10.1660.10">
    <property type="match status" value="1"/>
</dbReference>
<dbReference type="Pfam" id="PF13411">
    <property type="entry name" value="MerR_1"/>
    <property type="match status" value="1"/>
</dbReference>
<dbReference type="PANTHER" id="PTHR30204:SF93">
    <property type="entry name" value="HTH MERR-TYPE DOMAIN-CONTAINING PROTEIN"/>
    <property type="match status" value="1"/>
</dbReference>
<evidence type="ECO:0000313" key="3">
    <source>
        <dbReference type="EMBL" id="PRX63347.1"/>
    </source>
</evidence>